<dbReference type="GO" id="GO:0008236">
    <property type="term" value="F:serine-type peptidase activity"/>
    <property type="evidence" value="ECO:0007669"/>
    <property type="project" value="UniProtKB-KW"/>
</dbReference>
<organism evidence="8 9">
    <name type="scientific">Cohnella lupini</name>
    <dbReference type="NCBI Taxonomy" id="1294267"/>
    <lineage>
        <taxon>Bacteria</taxon>
        <taxon>Bacillati</taxon>
        <taxon>Bacillota</taxon>
        <taxon>Bacilli</taxon>
        <taxon>Bacillales</taxon>
        <taxon>Paenibacillaceae</taxon>
        <taxon>Cohnella</taxon>
    </lineage>
</organism>
<evidence type="ECO:0000256" key="4">
    <source>
        <dbReference type="ARBA" id="ARBA00022825"/>
    </source>
</evidence>
<protein>
    <submittedName>
        <fullName evidence="8">Carboxyl-terminal processing protease</fullName>
    </submittedName>
</protein>
<comment type="caution">
    <text evidence="8">The sequence shown here is derived from an EMBL/GenBank/DDBJ whole genome shotgun (WGS) entry which is preliminary data.</text>
</comment>
<dbReference type="CDD" id="cd06782">
    <property type="entry name" value="cpPDZ_CPP-like"/>
    <property type="match status" value="1"/>
</dbReference>
<dbReference type="SMART" id="SM00245">
    <property type="entry name" value="TSPc"/>
    <property type="match status" value="1"/>
</dbReference>
<dbReference type="InterPro" id="IPR041489">
    <property type="entry name" value="PDZ_6"/>
</dbReference>
<keyword evidence="3 5" id="KW-0378">Hydrolase</keyword>
<dbReference type="SUPFAM" id="SSF52096">
    <property type="entry name" value="ClpP/crotonase"/>
    <property type="match status" value="1"/>
</dbReference>
<evidence type="ECO:0000313" key="9">
    <source>
        <dbReference type="Proteomes" id="UP000256869"/>
    </source>
</evidence>
<evidence type="ECO:0000256" key="5">
    <source>
        <dbReference type="RuleBase" id="RU004404"/>
    </source>
</evidence>
<keyword evidence="6" id="KW-0732">Signal</keyword>
<dbReference type="InterPro" id="IPR005151">
    <property type="entry name" value="Tail-specific_protease"/>
</dbReference>
<dbReference type="InterPro" id="IPR029045">
    <property type="entry name" value="ClpP/crotonase-like_dom_sf"/>
</dbReference>
<dbReference type="CDD" id="cd07560">
    <property type="entry name" value="Peptidase_S41_CPP"/>
    <property type="match status" value="1"/>
</dbReference>
<dbReference type="NCBIfam" id="TIGR00225">
    <property type="entry name" value="prc"/>
    <property type="match status" value="1"/>
</dbReference>
<dbReference type="InterPro" id="IPR004447">
    <property type="entry name" value="Peptidase_S41A"/>
</dbReference>
<reference evidence="8 9" key="1">
    <citation type="submission" date="2018-07" db="EMBL/GenBank/DDBJ databases">
        <title>Genomic Encyclopedia of Type Strains, Phase III (KMG-III): the genomes of soil and plant-associated and newly described type strains.</title>
        <authorList>
            <person name="Whitman W."/>
        </authorList>
    </citation>
    <scope>NUCLEOTIDE SEQUENCE [LARGE SCALE GENOMIC DNA]</scope>
    <source>
        <strain evidence="8 9">CECT 8236</strain>
    </source>
</reference>
<feature type="domain" description="PDZ" evidence="7">
    <location>
        <begin position="84"/>
        <end position="148"/>
    </location>
</feature>
<keyword evidence="2 5" id="KW-0645">Protease</keyword>
<comment type="similarity">
    <text evidence="1 5">Belongs to the peptidase S41A family.</text>
</comment>
<evidence type="ECO:0000256" key="2">
    <source>
        <dbReference type="ARBA" id="ARBA00022670"/>
    </source>
</evidence>
<dbReference type="RefSeq" id="WP_181907386.1">
    <property type="nucleotide sequence ID" value="NZ_QRDY01000006.1"/>
</dbReference>
<dbReference type="GO" id="GO:0007165">
    <property type="term" value="P:signal transduction"/>
    <property type="evidence" value="ECO:0007669"/>
    <property type="project" value="TreeGrafter"/>
</dbReference>
<dbReference type="PROSITE" id="PS50106">
    <property type="entry name" value="PDZ"/>
    <property type="match status" value="1"/>
</dbReference>
<dbReference type="SUPFAM" id="SSF50156">
    <property type="entry name" value="PDZ domain-like"/>
    <property type="match status" value="1"/>
</dbReference>
<evidence type="ECO:0000256" key="1">
    <source>
        <dbReference type="ARBA" id="ARBA00009179"/>
    </source>
</evidence>
<dbReference type="GO" id="GO:0006508">
    <property type="term" value="P:proteolysis"/>
    <property type="evidence" value="ECO:0007669"/>
    <property type="project" value="UniProtKB-KW"/>
</dbReference>
<dbReference type="InterPro" id="IPR001478">
    <property type="entry name" value="PDZ"/>
</dbReference>
<evidence type="ECO:0000313" key="8">
    <source>
        <dbReference type="EMBL" id="RED60322.1"/>
    </source>
</evidence>
<dbReference type="GO" id="GO:0030288">
    <property type="term" value="C:outer membrane-bounded periplasmic space"/>
    <property type="evidence" value="ECO:0007669"/>
    <property type="project" value="TreeGrafter"/>
</dbReference>
<keyword evidence="9" id="KW-1185">Reference proteome</keyword>
<dbReference type="PANTHER" id="PTHR32060:SF30">
    <property type="entry name" value="CARBOXY-TERMINAL PROCESSING PROTEASE CTPA"/>
    <property type="match status" value="1"/>
</dbReference>
<evidence type="ECO:0000259" key="7">
    <source>
        <dbReference type="PROSITE" id="PS50106"/>
    </source>
</evidence>
<dbReference type="Pfam" id="PF17820">
    <property type="entry name" value="PDZ_6"/>
    <property type="match status" value="1"/>
</dbReference>
<accession>A0A3D9IEW2</accession>
<dbReference type="SMART" id="SM00228">
    <property type="entry name" value="PDZ"/>
    <property type="match status" value="1"/>
</dbReference>
<name>A0A3D9IEW2_9BACL</name>
<dbReference type="Pfam" id="PF03572">
    <property type="entry name" value="Peptidase_S41"/>
    <property type="match status" value="1"/>
</dbReference>
<evidence type="ECO:0000256" key="6">
    <source>
        <dbReference type="SAM" id="SignalP"/>
    </source>
</evidence>
<dbReference type="Gene3D" id="3.90.226.10">
    <property type="entry name" value="2-enoyl-CoA Hydratase, Chain A, domain 1"/>
    <property type="match status" value="1"/>
</dbReference>
<gene>
    <name evidence="8" type="ORF">DFP95_106111</name>
</gene>
<sequence length="474" mass="50919">MNPFKRFKFILSLLLALALLGAYAPNVLGASADQVEEVRELLEQYHLSKPDDDDLNEPEIDAMVDSLHDPYTQYFDNEEWDSFNSVLEQKFVGVGIVMADADGSVYVDEVITGSPAEAAGILSGDKVVGANGNSLKGKSVTDIQEALRGLEGTSVTLSVSRNGSDLEFEMKRRAVQIPVVTTRMLSEGIGYLALSGFTSDSANEVERQLAKLEENGLKSLVFDLRDNGGGYVDAAQAIANLFVEKGVLAHMRDRDGNDHPLELDGSTKPYSLYMLVNKNSASASELLSGALQDYGVAKLVGTRTYGKGVVQSLLAVKSGGMLKVTVQEYYTPTGRKVDKIGLVPDLYINGAGEQLIGAYRMAGGNAVTVTSDKGAVAINGVRVSLTDALWKDRTIWFVNLKLAASALGAKLTYDSKSRSYTLARGSEVLALPTNDYHVRIKDGVSSIDVRMLKKSFSGVAYTASSVGLKLVTAI</sequence>
<proteinExistence type="inferred from homology"/>
<dbReference type="EMBL" id="QRDY01000006">
    <property type="protein sequence ID" value="RED60322.1"/>
    <property type="molecule type" value="Genomic_DNA"/>
</dbReference>
<dbReference type="PANTHER" id="PTHR32060">
    <property type="entry name" value="TAIL-SPECIFIC PROTEASE"/>
    <property type="match status" value="1"/>
</dbReference>
<evidence type="ECO:0000256" key="3">
    <source>
        <dbReference type="ARBA" id="ARBA00022801"/>
    </source>
</evidence>
<dbReference type="GO" id="GO:0004175">
    <property type="term" value="F:endopeptidase activity"/>
    <property type="evidence" value="ECO:0007669"/>
    <property type="project" value="TreeGrafter"/>
</dbReference>
<keyword evidence="4 5" id="KW-0720">Serine protease</keyword>
<dbReference type="Gene3D" id="3.30.750.44">
    <property type="match status" value="1"/>
</dbReference>
<dbReference type="InterPro" id="IPR036034">
    <property type="entry name" value="PDZ_sf"/>
</dbReference>
<feature type="chain" id="PRO_5038907244" evidence="6">
    <location>
        <begin position="25"/>
        <end position="474"/>
    </location>
</feature>
<dbReference type="AlphaFoldDB" id="A0A3D9IEW2"/>
<feature type="signal peptide" evidence="6">
    <location>
        <begin position="1"/>
        <end position="24"/>
    </location>
</feature>
<dbReference type="Proteomes" id="UP000256869">
    <property type="component" value="Unassembled WGS sequence"/>
</dbReference>
<dbReference type="Gene3D" id="2.30.42.10">
    <property type="match status" value="1"/>
</dbReference>